<dbReference type="AlphaFoldDB" id="A0A857J6V6"/>
<dbReference type="PANTHER" id="PTHR30189:SF1">
    <property type="entry name" value="LPS-ASSEMBLY PROTEIN LPTD"/>
    <property type="match status" value="1"/>
</dbReference>
<evidence type="ECO:0000313" key="4">
    <source>
        <dbReference type="Proteomes" id="UP000464787"/>
    </source>
</evidence>
<keyword evidence="1" id="KW-0732">Signal</keyword>
<gene>
    <name evidence="1 3" type="primary">lptD</name>
    <name evidence="3" type="ORF">GT347_12905</name>
</gene>
<comment type="subunit">
    <text evidence="1">Component of the lipopolysaccharide transport and assembly complex. Interacts with LptE and LptA.</text>
</comment>
<dbReference type="HAMAP" id="MF_01411">
    <property type="entry name" value="LPS_assembly_LptD"/>
    <property type="match status" value="1"/>
</dbReference>
<comment type="caution">
    <text evidence="1">Lacks conserved residue(s) required for the propagation of feature annotation.</text>
</comment>
<accession>A0A857J6V6</accession>
<sequence>MHSPTSAQSARTKPRLRAARASFSLRATAWASRSLIAATLLQGAAAWAQTADAAAADAPLMLRRTPLLRDKIPEAERPRLPSFVTGDHTVGQTDYRTTVEGNAEMRRADMVIRADQLDYTQPDDLAKALGNVYINRAGDVFTGPQLELQVDAMQGFFNRASYRFLGTKAYGDSSRIDFIDDQHMVIHDVTYTTCQRRPGPSWMPDWMITARSIAVDQGSGQGIAQDAVLSFKGVSTPAIPSMPFPLTEARQSGLLPPVIGLNSTSGVETILPYYWNIAPNRDATLYPSLLSKRGIDLAGEFRYLENGYRGQIRGDYMPEDKLRDNNDRWGIAATHSGSLETGIPAIGNLGVGVNINRASDDNYWKDFPRTSPSLTQRLLPTDLNLTWGKGDFYVNARSLKWQVLQDVSSPIVPPYDRLPQLVARYSKLDSNGFDYSLEGDYTQFESNPALTNQPNARREYLLGQISRPFLAPGWFVTPKVQLHSRHYEFDYALASTNQTQASVTVPTFSLDSGLVYERDTSFLGRSLIQTLEPRAFYVRTPFRDQNNLPNYDTARSDFNFASIYTENAFVGNDRISDNNLLTLGVTSRLIDAATGAEAAKFGIAQRLRFKDQNVILPGETPTTDRLSDIMVGGSVNWTEKWAFDSTVQYNPKTDRSIRSSVGGRYNPSNYRLISAAYRLQRGTSELIDVGWQWPINDLWGDFGEDLGRGRGQGPGRFYSVGRVNYSMYDSKLVDAVAGVEYEGDCWVARVVFERLQSSTTTATKRVLFQIEFFGFSRVGSSPLEVLRRNIPRYQFLNEQVATPSRFSNYD</sequence>
<reference evidence="3 4" key="1">
    <citation type="submission" date="2020-01" db="EMBL/GenBank/DDBJ databases">
        <title>Genome sequencing of strain KACC 21265.</title>
        <authorList>
            <person name="Heo J."/>
            <person name="Kim S.-J."/>
            <person name="Kim J.-S."/>
            <person name="Hong S.-B."/>
            <person name="Kwon S.-W."/>
        </authorList>
    </citation>
    <scope>NUCLEOTIDE SEQUENCE [LARGE SCALE GENOMIC DNA]</scope>
    <source>
        <strain evidence="3 4">KACC 21265</strain>
    </source>
</reference>
<proteinExistence type="inferred from homology"/>
<dbReference type="InterPro" id="IPR007543">
    <property type="entry name" value="LptD_C"/>
</dbReference>
<comment type="similarity">
    <text evidence="1">Belongs to the LptD family.</text>
</comment>
<dbReference type="PANTHER" id="PTHR30189">
    <property type="entry name" value="LPS-ASSEMBLY PROTEIN"/>
    <property type="match status" value="1"/>
</dbReference>
<dbReference type="RefSeq" id="WP_160552344.1">
    <property type="nucleotide sequence ID" value="NZ_CP047650.1"/>
</dbReference>
<keyword evidence="1" id="KW-0472">Membrane</keyword>
<protein>
    <recommendedName>
        <fullName evidence="1">LPS-assembly protein LptD</fullName>
    </recommendedName>
</protein>
<dbReference type="GO" id="GO:0043165">
    <property type="term" value="P:Gram-negative-bacterium-type cell outer membrane assembly"/>
    <property type="evidence" value="ECO:0007669"/>
    <property type="project" value="UniProtKB-UniRule"/>
</dbReference>
<evidence type="ECO:0000256" key="1">
    <source>
        <dbReference type="HAMAP-Rule" id="MF_01411"/>
    </source>
</evidence>
<feature type="domain" description="LptD C-terminal" evidence="2">
    <location>
        <begin position="326"/>
        <end position="699"/>
    </location>
</feature>
<organism evidence="3 4">
    <name type="scientific">Xylophilus rhododendri</name>
    <dbReference type="NCBI Taxonomy" id="2697032"/>
    <lineage>
        <taxon>Bacteria</taxon>
        <taxon>Pseudomonadati</taxon>
        <taxon>Pseudomonadota</taxon>
        <taxon>Betaproteobacteria</taxon>
        <taxon>Burkholderiales</taxon>
        <taxon>Xylophilus</taxon>
    </lineage>
</organism>
<comment type="subcellular location">
    <subcellularLocation>
        <location evidence="1">Cell outer membrane</location>
    </subcellularLocation>
</comment>
<name>A0A857J6V6_9BURK</name>
<dbReference type="Pfam" id="PF04453">
    <property type="entry name" value="LptD"/>
    <property type="match status" value="1"/>
</dbReference>
<dbReference type="InterPro" id="IPR020889">
    <property type="entry name" value="LipoPS_assembly_LptD"/>
</dbReference>
<dbReference type="GO" id="GO:1990351">
    <property type="term" value="C:transporter complex"/>
    <property type="evidence" value="ECO:0007669"/>
    <property type="project" value="TreeGrafter"/>
</dbReference>
<dbReference type="KEGG" id="xyk:GT347_12905"/>
<dbReference type="InterPro" id="IPR050218">
    <property type="entry name" value="LptD"/>
</dbReference>
<dbReference type="Proteomes" id="UP000464787">
    <property type="component" value="Chromosome"/>
</dbReference>
<dbReference type="GO" id="GO:0009279">
    <property type="term" value="C:cell outer membrane"/>
    <property type="evidence" value="ECO:0007669"/>
    <property type="project" value="UniProtKB-SubCell"/>
</dbReference>
<keyword evidence="4" id="KW-1185">Reference proteome</keyword>
<dbReference type="GO" id="GO:0015920">
    <property type="term" value="P:lipopolysaccharide transport"/>
    <property type="evidence" value="ECO:0007669"/>
    <property type="project" value="InterPro"/>
</dbReference>
<dbReference type="EMBL" id="CP047650">
    <property type="protein sequence ID" value="QHI98809.1"/>
    <property type="molecule type" value="Genomic_DNA"/>
</dbReference>
<evidence type="ECO:0000259" key="2">
    <source>
        <dbReference type="Pfam" id="PF04453"/>
    </source>
</evidence>
<evidence type="ECO:0000313" key="3">
    <source>
        <dbReference type="EMBL" id="QHI98809.1"/>
    </source>
</evidence>
<keyword evidence="1" id="KW-0998">Cell outer membrane</keyword>
<comment type="function">
    <text evidence="1">Together with LptE, is involved in the assembly of lipopolysaccharide (LPS) at the surface of the outer membrane.</text>
</comment>